<name>A0A5B7JMQ4_PORTR</name>
<reference evidence="1 2" key="1">
    <citation type="submission" date="2019-05" db="EMBL/GenBank/DDBJ databases">
        <title>Another draft genome of Portunus trituberculatus and its Hox gene families provides insights of decapod evolution.</title>
        <authorList>
            <person name="Jeong J.-H."/>
            <person name="Song I."/>
            <person name="Kim S."/>
            <person name="Choi T."/>
            <person name="Kim D."/>
            <person name="Ryu S."/>
            <person name="Kim W."/>
        </authorList>
    </citation>
    <scope>NUCLEOTIDE SEQUENCE [LARGE SCALE GENOMIC DNA]</scope>
    <source>
        <tissue evidence="1">Muscle</tissue>
    </source>
</reference>
<accession>A0A5B7JMQ4</accession>
<sequence>MRKQCHRGRTRGTKRRTVGFRSVKNSSGVTLTTVQGSSVMPRCPQFIGRNCCSLYVSFLPTDATQTKPTTTTTTTTIVIITTTTGNASF</sequence>
<keyword evidence="2" id="KW-1185">Reference proteome</keyword>
<proteinExistence type="predicted"/>
<dbReference type="AlphaFoldDB" id="A0A5B7JMQ4"/>
<evidence type="ECO:0000313" key="1">
    <source>
        <dbReference type="EMBL" id="MPC99251.1"/>
    </source>
</evidence>
<protein>
    <submittedName>
        <fullName evidence="1">Uncharacterized protein</fullName>
    </submittedName>
</protein>
<comment type="caution">
    <text evidence="1">The sequence shown here is derived from an EMBL/GenBank/DDBJ whole genome shotgun (WGS) entry which is preliminary data.</text>
</comment>
<evidence type="ECO:0000313" key="2">
    <source>
        <dbReference type="Proteomes" id="UP000324222"/>
    </source>
</evidence>
<organism evidence="1 2">
    <name type="scientific">Portunus trituberculatus</name>
    <name type="common">Swimming crab</name>
    <name type="synonym">Neptunus trituberculatus</name>
    <dbReference type="NCBI Taxonomy" id="210409"/>
    <lineage>
        <taxon>Eukaryota</taxon>
        <taxon>Metazoa</taxon>
        <taxon>Ecdysozoa</taxon>
        <taxon>Arthropoda</taxon>
        <taxon>Crustacea</taxon>
        <taxon>Multicrustacea</taxon>
        <taxon>Malacostraca</taxon>
        <taxon>Eumalacostraca</taxon>
        <taxon>Eucarida</taxon>
        <taxon>Decapoda</taxon>
        <taxon>Pleocyemata</taxon>
        <taxon>Brachyura</taxon>
        <taxon>Eubrachyura</taxon>
        <taxon>Portunoidea</taxon>
        <taxon>Portunidae</taxon>
        <taxon>Portuninae</taxon>
        <taxon>Portunus</taxon>
    </lineage>
</organism>
<dbReference type="Proteomes" id="UP000324222">
    <property type="component" value="Unassembled WGS sequence"/>
</dbReference>
<gene>
    <name evidence="1" type="ORF">E2C01_094653</name>
</gene>
<dbReference type="EMBL" id="VSRR010117564">
    <property type="protein sequence ID" value="MPC99251.1"/>
    <property type="molecule type" value="Genomic_DNA"/>
</dbReference>